<dbReference type="NCBIfam" id="TIGR00091">
    <property type="entry name" value="tRNA (guanosine(46)-N7)-methyltransferase TrmB"/>
    <property type="match status" value="1"/>
</dbReference>
<keyword evidence="3 7" id="KW-0489">Methyltransferase</keyword>
<comment type="catalytic activity">
    <reaction evidence="1 7">
        <text>guanosine(46) in tRNA + S-adenosyl-L-methionine = N(7)-methylguanosine(46) in tRNA + S-adenosyl-L-homocysteine</text>
        <dbReference type="Rhea" id="RHEA:42708"/>
        <dbReference type="Rhea" id="RHEA-COMP:10188"/>
        <dbReference type="Rhea" id="RHEA-COMP:10189"/>
        <dbReference type="ChEBI" id="CHEBI:57856"/>
        <dbReference type="ChEBI" id="CHEBI:59789"/>
        <dbReference type="ChEBI" id="CHEBI:74269"/>
        <dbReference type="ChEBI" id="CHEBI:74480"/>
        <dbReference type="EC" id="2.1.1.33"/>
    </reaction>
</comment>
<keyword evidence="4 7" id="KW-0808">Transferase</keyword>
<feature type="binding site" evidence="7">
    <location>
        <position position="116"/>
    </location>
    <ligand>
        <name>S-adenosyl-L-methionine</name>
        <dbReference type="ChEBI" id="CHEBI:59789"/>
    </ligand>
</feature>
<organism evidence="8 9">
    <name type="scientific">Papillibacter cinnamivorans DSM 12816</name>
    <dbReference type="NCBI Taxonomy" id="1122930"/>
    <lineage>
        <taxon>Bacteria</taxon>
        <taxon>Bacillati</taxon>
        <taxon>Bacillota</taxon>
        <taxon>Clostridia</taxon>
        <taxon>Eubacteriales</taxon>
        <taxon>Oscillospiraceae</taxon>
        <taxon>Papillibacter</taxon>
    </lineage>
</organism>
<feature type="binding site" evidence="7">
    <location>
        <position position="94"/>
    </location>
    <ligand>
        <name>S-adenosyl-L-methionine</name>
        <dbReference type="ChEBI" id="CHEBI:59789"/>
    </ligand>
</feature>
<name>A0A1W1ZLR5_9FIRM</name>
<dbReference type="PROSITE" id="PS51625">
    <property type="entry name" value="SAM_MT_TRMB"/>
    <property type="match status" value="1"/>
</dbReference>
<evidence type="ECO:0000313" key="9">
    <source>
        <dbReference type="Proteomes" id="UP000192790"/>
    </source>
</evidence>
<dbReference type="PANTHER" id="PTHR23417:SF14">
    <property type="entry name" value="PENTACOTRIPEPTIDE-REPEAT REGION OF PRORP DOMAIN-CONTAINING PROTEIN"/>
    <property type="match status" value="1"/>
</dbReference>
<keyword evidence="9" id="KW-1185">Reference proteome</keyword>
<comment type="caution">
    <text evidence="7">Lacks conserved residue(s) required for the propagation of feature annotation.</text>
</comment>
<dbReference type="InterPro" id="IPR029063">
    <property type="entry name" value="SAM-dependent_MTases_sf"/>
</dbReference>
<dbReference type="Gene3D" id="3.40.50.150">
    <property type="entry name" value="Vaccinia Virus protein VP39"/>
    <property type="match status" value="1"/>
</dbReference>
<reference evidence="8 9" key="1">
    <citation type="submission" date="2017-04" db="EMBL/GenBank/DDBJ databases">
        <authorList>
            <person name="Afonso C.L."/>
            <person name="Miller P.J."/>
            <person name="Scott M.A."/>
            <person name="Spackman E."/>
            <person name="Goraichik I."/>
            <person name="Dimitrov K.M."/>
            <person name="Suarez D.L."/>
            <person name="Swayne D.E."/>
        </authorList>
    </citation>
    <scope>NUCLEOTIDE SEQUENCE [LARGE SCALE GENOMIC DNA]</scope>
    <source>
        <strain evidence="8 9">DSM 12816</strain>
    </source>
</reference>
<sequence length="225" mass="25293">MRKKKNLIPRMDKCRHLLAEAPAEHKGSWRDLLRPGCQLRLELGCGKGRFTVASAEAEPGVLFIAVEKVADAMIIAMERAKEAGLENVRFIHGDVSLLPEIFAPGEVDLIYINFCDPWPSSRHIRRRLTSEGFLQSYRKVLRPGGSLRFKTDNRPLFEFSLSQLPKNGFALADVSYHLHEKGPAEIMTDYEAKFYEQGLPICRCSAVMEPMPPDPGRTELSSPGL</sequence>
<keyword evidence="5 7" id="KW-0949">S-adenosyl-L-methionine</keyword>
<dbReference type="InterPro" id="IPR003358">
    <property type="entry name" value="tRNA_(Gua-N-7)_MeTrfase_Trmb"/>
</dbReference>
<feature type="binding site" evidence="7">
    <location>
        <begin position="188"/>
        <end position="191"/>
    </location>
    <ligand>
        <name>substrate</name>
    </ligand>
</feature>
<dbReference type="GO" id="GO:0043527">
    <property type="term" value="C:tRNA methyltransferase complex"/>
    <property type="evidence" value="ECO:0007669"/>
    <property type="project" value="TreeGrafter"/>
</dbReference>
<evidence type="ECO:0000256" key="5">
    <source>
        <dbReference type="ARBA" id="ARBA00022691"/>
    </source>
</evidence>
<evidence type="ECO:0000256" key="2">
    <source>
        <dbReference type="ARBA" id="ARBA00003015"/>
    </source>
</evidence>
<dbReference type="EC" id="2.1.1.33" evidence="7"/>
<dbReference type="GO" id="GO:0008176">
    <property type="term" value="F:tRNA (guanine(46)-N7)-methyltransferase activity"/>
    <property type="evidence" value="ECO:0007669"/>
    <property type="project" value="UniProtKB-UniRule"/>
</dbReference>
<proteinExistence type="inferred from homology"/>
<dbReference type="NCBIfam" id="NF001080">
    <property type="entry name" value="PRK00121.2-2"/>
    <property type="match status" value="1"/>
</dbReference>
<protein>
    <recommendedName>
        <fullName evidence="7">tRNA (guanine-N(7)-)-methyltransferase</fullName>
        <ecNumber evidence="7">2.1.1.33</ecNumber>
    </recommendedName>
    <alternativeName>
        <fullName evidence="7">tRNA (guanine(46)-N(7))-methyltransferase</fullName>
    </alternativeName>
    <alternativeName>
        <fullName evidence="7">tRNA(m7G46)-methyltransferase</fullName>
    </alternativeName>
</protein>
<dbReference type="SUPFAM" id="SSF53335">
    <property type="entry name" value="S-adenosyl-L-methionine-dependent methyltransferases"/>
    <property type="match status" value="1"/>
</dbReference>
<comment type="function">
    <text evidence="2 7">Catalyzes the formation of N(7)-methylguanine at position 46 (m7G46) in tRNA.</text>
</comment>
<evidence type="ECO:0000256" key="4">
    <source>
        <dbReference type="ARBA" id="ARBA00022679"/>
    </source>
</evidence>
<dbReference type="Proteomes" id="UP000192790">
    <property type="component" value="Unassembled WGS sequence"/>
</dbReference>
<dbReference type="HAMAP" id="MF_01057">
    <property type="entry name" value="tRNA_methyltr_TrmB"/>
    <property type="match status" value="1"/>
</dbReference>
<dbReference type="RefSeq" id="WP_084233826.1">
    <property type="nucleotide sequence ID" value="NZ_FWXW01000002.1"/>
</dbReference>
<evidence type="ECO:0000313" key="8">
    <source>
        <dbReference type="EMBL" id="SMC49038.1"/>
    </source>
</evidence>
<dbReference type="UniPathway" id="UPA00989"/>
<comment type="pathway">
    <text evidence="7">tRNA modification; N(7)-methylguanine-tRNA biosynthesis.</text>
</comment>
<dbReference type="AlphaFoldDB" id="A0A1W1ZLR5"/>
<evidence type="ECO:0000256" key="3">
    <source>
        <dbReference type="ARBA" id="ARBA00022603"/>
    </source>
</evidence>
<keyword evidence="6 7" id="KW-0819">tRNA processing</keyword>
<dbReference type="Pfam" id="PF02390">
    <property type="entry name" value="Methyltransf_4"/>
    <property type="match status" value="1"/>
</dbReference>
<feature type="binding site" evidence="7">
    <location>
        <position position="152"/>
    </location>
    <ligand>
        <name>substrate</name>
    </ligand>
</feature>
<feature type="binding site" evidence="7">
    <location>
        <position position="42"/>
    </location>
    <ligand>
        <name>S-adenosyl-L-methionine</name>
        <dbReference type="ChEBI" id="CHEBI:59789"/>
    </ligand>
</feature>
<evidence type="ECO:0000256" key="7">
    <source>
        <dbReference type="HAMAP-Rule" id="MF_01057"/>
    </source>
</evidence>
<feature type="binding site" evidence="7">
    <location>
        <position position="67"/>
    </location>
    <ligand>
        <name>S-adenosyl-L-methionine</name>
        <dbReference type="ChEBI" id="CHEBI:59789"/>
    </ligand>
</feature>
<comment type="similarity">
    <text evidence="7">Belongs to the class I-like SAM-binding methyltransferase superfamily. TrmB family.</text>
</comment>
<dbReference type="CDD" id="cd02440">
    <property type="entry name" value="AdoMet_MTases"/>
    <property type="match status" value="1"/>
</dbReference>
<dbReference type="STRING" id="1122930.SAMN02745168_1204"/>
<accession>A0A1W1ZLR5</accession>
<evidence type="ECO:0000256" key="1">
    <source>
        <dbReference type="ARBA" id="ARBA00000142"/>
    </source>
</evidence>
<dbReference type="PANTHER" id="PTHR23417">
    <property type="entry name" value="3-DEOXY-D-MANNO-OCTULOSONIC-ACID TRANSFERASE/TRNA GUANINE-N 7 - -METHYLTRANSFERASE"/>
    <property type="match status" value="1"/>
</dbReference>
<dbReference type="OrthoDB" id="9802090at2"/>
<dbReference type="InterPro" id="IPR055361">
    <property type="entry name" value="tRNA_methyltr_TrmB_bact"/>
</dbReference>
<dbReference type="EMBL" id="FWXW01000002">
    <property type="protein sequence ID" value="SMC49038.1"/>
    <property type="molecule type" value="Genomic_DNA"/>
</dbReference>
<gene>
    <name evidence="7" type="primary">trmB</name>
    <name evidence="8" type="ORF">SAMN02745168_1204</name>
</gene>
<evidence type="ECO:0000256" key="6">
    <source>
        <dbReference type="ARBA" id="ARBA00022694"/>
    </source>
</evidence>